<evidence type="ECO:0000259" key="8">
    <source>
        <dbReference type="PROSITE" id="PS51050"/>
    </source>
</evidence>
<evidence type="ECO:0000256" key="2">
    <source>
        <dbReference type="ARBA" id="ARBA00022723"/>
    </source>
</evidence>
<evidence type="ECO:0000256" key="4">
    <source>
        <dbReference type="ARBA" id="ARBA00022833"/>
    </source>
</evidence>
<feature type="compositionally biased region" description="Basic residues" evidence="7">
    <location>
        <begin position="472"/>
        <end position="494"/>
    </location>
</feature>
<feature type="region of interest" description="Disordered" evidence="7">
    <location>
        <begin position="608"/>
        <end position="641"/>
    </location>
</feature>
<evidence type="ECO:0000256" key="7">
    <source>
        <dbReference type="SAM" id="MobiDB-lite"/>
    </source>
</evidence>
<dbReference type="GO" id="GO:0016887">
    <property type="term" value="F:ATP hydrolysis activity"/>
    <property type="evidence" value="ECO:0007669"/>
    <property type="project" value="InterPro"/>
</dbReference>
<feature type="compositionally biased region" description="Basic and acidic residues" evidence="7">
    <location>
        <begin position="712"/>
        <end position="729"/>
    </location>
</feature>
<reference evidence="10" key="1">
    <citation type="submission" date="2025-08" db="UniProtKB">
        <authorList>
            <consortium name="RefSeq"/>
        </authorList>
    </citation>
    <scope>IDENTIFICATION</scope>
</reference>
<dbReference type="PANTHER" id="PTHR23336">
    <property type="entry name" value="ZINC FINGER CW-TYPE COILED-COIL DOMAIN PROTEIN 3"/>
    <property type="match status" value="1"/>
</dbReference>
<dbReference type="RefSeq" id="XP_030622892.1">
    <property type="nucleotide sequence ID" value="XM_030767032.1"/>
</dbReference>
<gene>
    <name evidence="10" type="primary">LOC115806357</name>
</gene>
<keyword evidence="4" id="KW-0862">Zinc</keyword>
<sequence length="729" mass="83527">MAAQTTLNIPVSKISPKYLHSNSTSHTWAFSAIAELIDNAYDPDVGAKNFWIDRKVIKEKVCLTFGDNGVGMDYEKMYKMLSFGFSEKEEINGHVPVGRYGNGFKSGSMRLGKDAIVFSKTTETMCVGLLSQTYLEEIGAENIIVPIVTFTGSGKNQIQASPKHADCLRDILKHSLFHNEEELRQQFQAISKRSQTYEKTGTYIIIWNLRKTSERPTEFDFDENRSDIRIPADEYENKKKTFTKPDRVLQSVPESDYSLREYCSILYLKPRMQISIRGKPVVTQLVAKSLAFTKRLYYSPSCLPSKRVSIIFGFNTKSKEHYGFMMYNNNRLIISYKRIGCQLTSNDEGVGVIGVIECDFLTPTHNKQDFDNTDDYRRAIKNMETKLKQYWKNIYDEKNSGDPNNSVPVVDMVEHPDQIWKQCSQCFKQRRLPDDTDRDQIPNIWFCIWNQFSSCDVPEEQEDSGDESQTHLKQHPRKKNGHKVVQKGTGAKRAKQSEFGDESTSEAPSTFTSTPAPHNASTPINSENDDDDVVEVEQTQCDDSMMHTNQERRRAKRVLTFSKENKEVKRSKGSDGGHADISETPPTLRSMSQLHITSVSLSTVNYGEEEQNGCDDGLNDGQKEQSESEDGLRVRQEEHSGYDDILRERQEEQTMSCEELDKLFSLGQSSLLSMKQQQELLKLLKITRQEKDNLQKKINTLTQQLEQPQSRNMRETCDKNTQTDRSETY</sequence>
<dbReference type="Proteomes" id="UP000504632">
    <property type="component" value="Chromosome 3"/>
</dbReference>
<proteinExistence type="predicted"/>
<name>A0A6J2UU84_CHACN</name>
<keyword evidence="6" id="KW-0539">Nucleus</keyword>
<dbReference type="SUPFAM" id="SSF55874">
    <property type="entry name" value="ATPase domain of HSP90 chaperone/DNA topoisomerase II/histidine kinase"/>
    <property type="match status" value="1"/>
</dbReference>
<dbReference type="InterPro" id="IPR011124">
    <property type="entry name" value="Znf_CW"/>
</dbReference>
<evidence type="ECO:0000256" key="5">
    <source>
        <dbReference type="ARBA" id="ARBA00023054"/>
    </source>
</evidence>
<dbReference type="GO" id="GO:0016605">
    <property type="term" value="C:PML body"/>
    <property type="evidence" value="ECO:0007669"/>
    <property type="project" value="TreeGrafter"/>
</dbReference>
<dbReference type="InterPro" id="IPR045261">
    <property type="entry name" value="MORC_ATPase"/>
</dbReference>
<dbReference type="Pfam" id="PF13589">
    <property type="entry name" value="HATPase_c_3"/>
    <property type="match status" value="1"/>
</dbReference>
<dbReference type="GeneID" id="115806357"/>
<keyword evidence="9" id="KW-1185">Reference proteome</keyword>
<dbReference type="GO" id="GO:0008270">
    <property type="term" value="F:zinc ion binding"/>
    <property type="evidence" value="ECO:0007669"/>
    <property type="project" value="UniProtKB-KW"/>
</dbReference>
<evidence type="ECO:0000256" key="3">
    <source>
        <dbReference type="ARBA" id="ARBA00022771"/>
    </source>
</evidence>
<feature type="domain" description="CW-type" evidence="8">
    <location>
        <begin position="414"/>
        <end position="463"/>
    </location>
</feature>
<dbReference type="InterPro" id="IPR041006">
    <property type="entry name" value="Morc_S5"/>
</dbReference>
<evidence type="ECO:0000256" key="1">
    <source>
        <dbReference type="ARBA" id="ARBA00004123"/>
    </source>
</evidence>
<feature type="compositionally biased region" description="Polar residues" evidence="7">
    <location>
        <begin position="701"/>
        <end position="711"/>
    </location>
</feature>
<feature type="compositionally biased region" description="Basic and acidic residues" evidence="7">
    <location>
        <begin position="621"/>
        <end position="641"/>
    </location>
</feature>
<comment type="subcellular location">
    <subcellularLocation>
        <location evidence="1">Nucleus</location>
    </subcellularLocation>
</comment>
<evidence type="ECO:0000313" key="10">
    <source>
        <dbReference type="RefSeq" id="XP_030622892.1"/>
    </source>
</evidence>
<keyword evidence="2" id="KW-0479">Metal-binding</keyword>
<keyword evidence="3" id="KW-0863">Zinc-finger</keyword>
<feature type="region of interest" description="Disordered" evidence="7">
    <location>
        <begin position="701"/>
        <end position="729"/>
    </location>
</feature>
<dbReference type="CDD" id="cd16931">
    <property type="entry name" value="HATPase_MORC-like"/>
    <property type="match status" value="1"/>
</dbReference>
<dbReference type="PROSITE" id="PS51050">
    <property type="entry name" value="ZF_CW"/>
    <property type="match status" value="1"/>
</dbReference>
<dbReference type="InterPro" id="IPR036890">
    <property type="entry name" value="HATPase_C_sf"/>
</dbReference>
<accession>A0A6J2UU84</accession>
<feature type="compositionally biased region" description="Basic and acidic residues" evidence="7">
    <location>
        <begin position="563"/>
        <end position="581"/>
    </location>
</feature>
<protein>
    <submittedName>
        <fullName evidence="10">MORC family CW-type zinc finger protein 3-like</fullName>
    </submittedName>
</protein>
<feature type="compositionally biased region" description="Polar residues" evidence="7">
    <location>
        <begin position="584"/>
        <end position="593"/>
    </location>
</feature>
<keyword evidence="5" id="KW-0175">Coiled coil</keyword>
<dbReference type="AlphaFoldDB" id="A0A6J2UU84"/>
<evidence type="ECO:0000256" key="6">
    <source>
        <dbReference type="ARBA" id="ARBA00023242"/>
    </source>
</evidence>
<dbReference type="InParanoid" id="A0A6J2UU84"/>
<feature type="compositionally biased region" description="Polar residues" evidence="7">
    <location>
        <begin position="538"/>
        <end position="548"/>
    </location>
</feature>
<dbReference type="Gene3D" id="3.30.40.100">
    <property type="match status" value="1"/>
</dbReference>
<organism evidence="9 10">
    <name type="scientific">Chanos chanos</name>
    <name type="common">Milkfish</name>
    <name type="synonym">Mugil chanos</name>
    <dbReference type="NCBI Taxonomy" id="29144"/>
    <lineage>
        <taxon>Eukaryota</taxon>
        <taxon>Metazoa</taxon>
        <taxon>Chordata</taxon>
        <taxon>Craniata</taxon>
        <taxon>Vertebrata</taxon>
        <taxon>Euteleostomi</taxon>
        <taxon>Actinopterygii</taxon>
        <taxon>Neopterygii</taxon>
        <taxon>Teleostei</taxon>
        <taxon>Ostariophysi</taxon>
        <taxon>Gonorynchiformes</taxon>
        <taxon>Chanidae</taxon>
        <taxon>Chanos</taxon>
    </lineage>
</organism>
<dbReference type="Pfam" id="PF07496">
    <property type="entry name" value="zf-CW"/>
    <property type="match status" value="1"/>
</dbReference>
<dbReference type="OrthoDB" id="757982at2759"/>
<dbReference type="Gene3D" id="3.30.565.10">
    <property type="entry name" value="Histidine kinase-like ATPase, C-terminal domain"/>
    <property type="match status" value="1"/>
</dbReference>
<dbReference type="PANTHER" id="PTHR23336:SF17">
    <property type="entry name" value="MORC FAMILY CW-TYPE ZINC FINGER PROTEIN 3"/>
    <property type="match status" value="1"/>
</dbReference>
<feature type="region of interest" description="Disordered" evidence="7">
    <location>
        <begin position="457"/>
        <end position="593"/>
    </location>
</feature>
<evidence type="ECO:0000313" key="9">
    <source>
        <dbReference type="Proteomes" id="UP000504632"/>
    </source>
</evidence>
<feature type="compositionally biased region" description="Acidic residues" evidence="7">
    <location>
        <begin position="457"/>
        <end position="466"/>
    </location>
</feature>
<feature type="compositionally biased region" description="Polar residues" evidence="7">
    <location>
        <begin position="505"/>
        <end position="526"/>
    </location>
</feature>
<dbReference type="Pfam" id="PF17942">
    <property type="entry name" value="Morc6_S5"/>
    <property type="match status" value="1"/>
</dbReference>